<evidence type="ECO:0000313" key="2">
    <source>
        <dbReference type="EMBL" id="MBW74079.1"/>
    </source>
</evidence>
<dbReference type="AlphaFoldDB" id="A0A2M4D946"/>
<keyword evidence="1" id="KW-0732">Signal</keyword>
<protein>
    <submittedName>
        <fullName evidence="2">Putative secreted protein</fullName>
    </submittedName>
</protein>
<accession>A0A2M4D946</accession>
<dbReference type="EMBL" id="GGFL01009901">
    <property type="protein sequence ID" value="MBW74079.1"/>
    <property type="molecule type" value="Transcribed_RNA"/>
</dbReference>
<sequence length="73" mass="8555">MTLLLLLRWRFMASAEWYPSGGSTGCLAWDAGGRSHWTTRRSTYQPMMRGVWWWWHGARILAPKMSGRLSRVQ</sequence>
<proteinExistence type="predicted"/>
<feature type="signal peptide" evidence="1">
    <location>
        <begin position="1"/>
        <end position="15"/>
    </location>
</feature>
<evidence type="ECO:0000256" key="1">
    <source>
        <dbReference type="SAM" id="SignalP"/>
    </source>
</evidence>
<reference evidence="2" key="1">
    <citation type="submission" date="2018-01" db="EMBL/GenBank/DDBJ databases">
        <title>An insight into the sialome of Amazonian anophelines.</title>
        <authorList>
            <person name="Ribeiro J.M."/>
            <person name="Scarpassa V."/>
            <person name="Calvo E."/>
        </authorList>
    </citation>
    <scope>NUCLEOTIDE SEQUENCE</scope>
</reference>
<feature type="chain" id="PRO_5014902041" evidence="1">
    <location>
        <begin position="16"/>
        <end position="73"/>
    </location>
</feature>
<name>A0A2M4D946_ANODA</name>
<organism evidence="2">
    <name type="scientific">Anopheles darlingi</name>
    <name type="common">Mosquito</name>
    <dbReference type="NCBI Taxonomy" id="43151"/>
    <lineage>
        <taxon>Eukaryota</taxon>
        <taxon>Metazoa</taxon>
        <taxon>Ecdysozoa</taxon>
        <taxon>Arthropoda</taxon>
        <taxon>Hexapoda</taxon>
        <taxon>Insecta</taxon>
        <taxon>Pterygota</taxon>
        <taxon>Neoptera</taxon>
        <taxon>Endopterygota</taxon>
        <taxon>Diptera</taxon>
        <taxon>Nematocera</taxon>
        <taxon>Culicoidea</taxon>
        <taxon>Culicidae</taxon>
        <taxon>Anophelinae</taxon>
        <taxon>Anopheles</taxon>
    </lineage>
</organism>